<gene>
    <name evidence="1" type="ORF">AN908_19980</name>
    <name evidence="2" type="ORF">AN912_19750</name>
</gene>
<accession>A0A7V8LLV4</accession>
<keyword evidence="4" id="KW-1185">Reference proteome</keyword>
<dbReference type="KEGG" id="miz:BAB75_13615"/>
<name>A0A7V8LLV4_9MYCO</name>
<reference evidence="3 4" key="1">
    <citation type="submission" date="2015-09" db="EMBL/GenBank/DDBJ databases">
        <title>Genome Sequences of Mycobacterium immunogenum Isolates, Recuperated from a Chloraminated Drinking Water Distribution System Simulator Subjected to Episodes of Nitrification.</title>
        <authorList>
            <person name="Gomez-Alvarez V."/>
            <person name="Revetta R.P."/>
        </authorList>
    </citation>
    <scope>NUCLEOTIDE SEQUENCE [LARGE SCALE GENOMIC DNA]</scope>
    <source>
        <strain evidence="1 3">H008</strain>
        <strain evidence="2 4">H076</strain>
    </source>
</reference>
<evidence type="ECO:0000313" key="2">
    <source>
        <dbReference type="EMBL" id="KPG29943.1"/>
    </source>
</evidence>
<dbReference type="EMBL" id="LJFO01000012">
    <property type="protein sequence ID" value="KPG06888.1"/>
    <property type="molecule type" value="Genomic_DNA"/>
</dbReference>
<dbReference type="AlphaFoldDB" id="A0A7V8LLV4"/>
<evidence type="ECO:0000313" key="4">
    <source>
        <dbReference type="Proteomes" id="UP000037962"/>
    </source>
</evidence>
<dbReference type="EMBL" id="LJFS01000028">
    <property type="protein sequence ID" value="KPG29943.1"/>
    <property type="molecule type" value="Genomic_DNA"/>
</dbReference>
<evidence type="ECO:0000313" key="1">
    <source>
        <dbReference type="EMBL" id="KPG06888.1"/>
    </source>
</evidence>
<evidence type="ECO:0000313" key="3">
    <source>
        <dbReference type="Proteomes" id="UP000037843"/>
    </source>
</evidence>
<organism evidence="1 3">
    <name type="scientific">Mycobacteroides immunogenum</name>
    <dbReference type="NCBI Taxonomy" id="83262"/>
    <lineage>
        <taxon>Bacteria</taxon>
        <taxon>Bacillati</taxon>
        <taxon>Actinomycetota</taxon>
        <taxon>Actinomycetes</taxon>
        <taxon>Mycobacteriales</taxon>
        <taxon>Mycobacteriaceae</taxon>
        <taxon>Mycobacteroides</taxon>
    </lineage>
</organism>
<dbReference type="Proteomes" id="UP000037962">
    <property type="component" value="Unassembled WGS sequence"/>
</dbReference>
<comment type="caution">
    <text evidence="1">The sequence shown here is derived from an EMBL/GenBank/DDBJ whole genome shotgun (WGS) entry which is preliminary data.</text>
</comment>
<sequence>MELLPPSETVPSAELAWHLELPFSSADGVPFQISPNEVAENPATHRQQWQRTLAADLRHPLDTYQHPSGHVVILDGIHRLLKAAVMKQEFITVRALAAYHFDAIAVPVPR</sequence>
<proteinExistence type="predicted"/>
<dbReference type="Proteomes" id="UP000037843">
    <property type="component" value="Unassembled WGS sequence"/>
</dbReference>
<protein>
    <recommendedName>
        <fullName evidence="5">ParB/Sulfiredoxin domain-containing protein</fullName>
    </recommendedName>
</protein>
<evidence type="ECO:0008006" key="5">
    <source>
        <dbReference type="Google" id="ProtNLM"/>
    </source>
</evidence>